<dbReference type="eggNOG" id="KOG4510">
    <property type="taxonomic scope" value="Eukaryota"/>
</dbReference>
<name>H2AQM9_KAZAF</name>
<feature type="transmembrane region" description="Helical" evidence="6">
    <location>
        <begin position="151"/>
        <end position="173"/>
    </location>
</feature>
<keyword evidence="2 6" id="KW-0812">Transmembrane</keyword>
<evidence type="ECO:0000256" key="1">
    <source>
        <dbReference type="ARBA" id="ARBA00004141"/>
    </source>
</evidence>
<gene>
    <name evidence="8" type="primary">KAFR0B03830</name>
    <name evidence="8" type="ORF">KAFR_0B03830</name>
</gene>
<organism evidence="8 9">
    <name type="scientific">Kazachstania africana (strain ATCC 22294 / BCRC 22015 / CBS 2517 / CECT 1963 / NBRC 1671 / NRRL Y-8276)</name>
    <name type="common">Yeast</name>
    <name type="synonym">Kluyveromyces africanus</name>
    <dbReference type="NCBI Taxonomy" id="1071382"/>
    <lineage>
        <taxon>Eukaryota</taxon>
        <taxon>Fungi</taxon>
        <taxon>Dikarya</taxon>
        <taxon>Ascomycota</taxon>
        <taxon>Saccharomycotina</taxon>
        <taxon>Saccharomycetes</taxon>
        <taxon>Saccharomycetales</taxon>
        <taxon>Saccharomycetaceae</taxon>
        <taxon>Kazachstania</taxon>
    </lineage>
</organism>
<dbReference type="PANTHER" id="PTHR22911:SF6">
    <property type="entry name" value="SOLUTE CARRIER FAMILY 35 MEMBER G1"/>
    <property type="match status" value="1"/>
</dbReference>
<comment type="subcellular location">
    <subcellularLocation>
        <location evidence="1">Membrane</location>
        <topology evidence="1">Multi-pass membrane protein</topology>
    </subcellularLocation>
</comment>
<proteinExistence type="predicted"/>
<sequence>MFKLQESEGQQMKSNQDDIDDSLFKIEDEPTSEIFYGEEDRITILRDKINSKIKSNIGIVFLAIAQFFNSTMIVSTKVLETGESKIKPLQVLVVRMVITYLGCLIYMYLHRDTIKNIPFGDPPVRKWLLLRGMTGFFGVFGMYYSLQHLSISNAILITFLAPSLTIVLAAMFLHERINLWEIAGSLTSLFGVILIIRPPFLFGQTEGGANEKAESSNPEERLVGSMIGLLGTLGISCVYIIIRRIGKRAHAIMNVAYFSLVTAVISLFGIIFIPSMSFQIPQTLTEWLLFSNLGFCGFFYQLILTIGIQKERAGRGSLLTYTQLIYALFWDLVLYHFWPSIWSWSGMFLIIGSTLVVLKFKSSPDVEEDEDGTKKPTENVLLQDMTSEH</sequence>
<feature type="transmembrane region" description="Helical" evidence="6">
    <location>
        <begin position="180"/>
        <end position="202"/>
    </location>
</feature>
<dbReference type="Proteomes" id="UP000005220">
    <property type="component" value="Chromosome 2"/>
</dbReference>
<feature type="transmembrane region" description="Helical" evidence="6">
    <location>
        <begin position="56"/>
        <end position="76"/>
    </location>
</feature>
<evidence type="ECO:0000313" key="9">
    <source>
        <dbReference type="Proteomes" id="UP000005220"/>
    </source>
</evidence>
<dbReference type="RefSeq" id="XP_003955814.1">
    <property type="nucleotide sequence ID" value="XM_003955765.1"/>
</dbReference>
<dbReference type="InterPro" id="IPR037185">
    <property type="entry name" value="EmrE-like"/>
</dbReference>
<dbReference type="PANTHER" id="PTHR22911">
    <property type="entry name" value="ACYL-MALONYL CONDENSING ENZYME-RELATED"/>
    <property type="match status" value="1"/>
</dbReference>
<evidence type="ECO:0000256" key="2">
    <source>
        <dbReference type="ARBA" id="ARBA00022692"/>
    </source>
</evidence>
<feature type="region of interest" description="Disordered" evidence="5">
    <location>
        <begin position="366"/>
        <end position="389"/>
    </location>
</feature>
<dbReference type="InterPro" id="IPR000620">
    <property type="entry name" value="EamA_dom"/>
</dbReference>
<dbReference type="GeneID" id="13883139"/>
<feature type="transmembrane region" description="Helical" evidence="6">
    <location>
        <begin position="318"/>
        <end position="335"/>
    </location>
</feature>
<feature type="domain" description="EamA" evidence="7">
    <location>
        <begin position="57"/>
        <end position="196"/>
    </location>
</feature>
<dbReference type="HOGENOM" id="CLU_032828_4_1_1"/>
<dbReference type="OrthoDB" id="306876at2759"/>
<feature type="transmembrane region" description="Helical" evidence="6">
    <location>
        <begin position="287"/>
        <end position="306"/>
    </location>
</feature>
<dbReference type="Pfam" id="PF00892">
    <property type="entry name" value="EamA"/>
    <property type="match status" value="2"/>
</dbReference>
<protein>
    <recommendedName>
        <fullName evidence="7">EamA domain-containing protein</fullName>
    </recommendedName>
</protein>
<evidence type="ECO:0000256" key="5">
    <source>
        <dbReference type="SAM" id="MobiDB-lite"/>
    </source>
</evidence>
<evidence type="ECO:0000256" key="4">
    <source>
        <dbReference type="ARBA" id="ARBA00023136"/>
    </source>
</evidence>
<accession>H2AQM9</accession>
<feature type="transmembrane region" description="Helical" evidence="6">
    <location>
        <begin position="222"/>
        <end position="242"/>
    </location>
</feature>
<dbReference type="STRING" id="1071382.H2AQM9"/>
<feature type="transmembrane region" description="Helical" evidence="6">
    <location>
        <begin position="88"/>
        <end position="108"/>
    </location>
</feature>
<keyword evidence="3 6" id="KW-1133">Transmembrane helix</keyword>
<dbReference type="KEGG" id="kaf:KAFR_0B03830"/>
<evidence type="ECO:0000313" key="8">
    <source>
        <dbReference type="EMBL" id="CCF56679.1"/>
    </source>
</evidence>
<dbReference type="GO" id="GO:0016020">
    <property type="term" value="C:membrane"/>
    <property type="evidence" value="ECO:0007669"/>
    <property type="project" value="UniProtKB-SubCell"/>
</dbReference>
<dbReference type="EMBL" id="HE650822">
    <property type="protein sequence ID" value="CCF56679.1"/>
    <property type="molecule type" value="Genomic_DNA"/>
</dbReference>
<evidence type="ECO:0000259" key="7">
    <source>
        <dbReference type="Pfam" id="PF00892"/>
    </source>
</evidence>
<feature type="transmembrane region" description="Helical" evidence="6">
    <location>
        <begin position="254"/>
        <end position="275"/>
    </location>
</feature>
<reference evidence="8 9" key="1">
    <citation type="journal article" date="2011" name="Proc. Natl. Acad. Sci. U.S.A.">
        <title>Evolutionary erosion of yeast sex chromosomes by mating-type switching accidents.</title>
        <authorList>
            <person name="Gordon J.L."/>
            <person name="Armisen D."/>
            <person name="Proux-Wera E."/>
            <person name="Oheigeartaigh S.S."/>
            <person name="Byrne K.P."/>
            <person name="Wolfe K.H."/>
        </authorList>
    </citation>
    <scope>NUCLEOTIDE SEQUENCE [LARGE SCALE GENOMIC DNA]</scope>
    <source>
        <strain evidence="9">ATCC 22294 / BCRC 22015 / CBS 2517 / CECT 1963 / NBRC 1671 / NRRL Y-8276</strain>
    </source>
</reference>
<feature type="domain" description="EamA" evidence="7">
    <location>
        <begin position="224"/>
        <end position="358"/>
    </location>
</feature>
<dbReference type="SUPFAM" id="SSF103481">
    <property type="entry name" value="Multidrug resistance efflux transporter EmrE"/>
    <property type="match status" value="2"/>
</dbReference>
<dbReference type="InParanoid" id="H2AQM9"/>
<keyword evidence="4 6" id="KW-0472">Membrane</keyword>
<keyword evidence="9" id="KW-1185">Reference proteome</keyword>
<evidence type="ECO:0000256" key="6">
    <source>
        <dbReference type="SAM" id="Phobius"/>
    </source>
</evidence>
<feature type="transmembrane region" description="Helical" evidence="6">
    <location>
        <begin position="128"/>
        <end position="145"/>
    </location>
</feature>
<dbReference type="AlphaFoldDB" id="H2AQM9"/>
<evidence type="ECO:0000256" key="3">
    <source>
        <dbReference type="ARBA" id="ARBA00022989"/>
    </source>
</evidence>
<dbReference type="FunCoup" id="H2AQM9">
    <property type="interactions" value="164"/>
</dbReference>